<dbReference type="AlphaFoldDB" id="A0AAV9RGI8"/>
<comment type="caution">
    <text evidence="2">The sequence shown here is derived from an EMBL/GenBank/DDBJ whole genome shotgun (WGS) entry which is preliminary data.</text>
</comment>
<evidence type="ECO:0000256" key="1">
    <source>
        <dbReference type="SAM" id="MobiDB-lite"/>
    </source>
</evidence>
<reference evidence="2 3" key="1">
    <citation type="submission" date="2021-06" db="EMBL/GenBank/DDBJ databases">
        <authorList>
            <person name="Palmer J.M."/>
        </authorList>
    </citation>
    <scope>NUCLEOTIDE SEQUENCE [LARGE SCALE GENOMIC DNA]</scope>
    <source>
        <strain evidence="2 3">MEX-2019</strain>
        <tissue evidence="2">Muscle</tissue>
    </source>
</reference>
<gene>
    <name evidence="2" type="ORF">CRENBAI_004403</name>
</gene>
<keyword evidence="3" id="KW-1185">Reference proteome</keyword>
<accession>A0AAV9RGI8</accession>
<dbReference type="Proteomes" id="UP001311232">
    <property type="component" value="Unassembled WGS sequence"/>
</dbReference>
<protein>
    <submittedName>
        <fullName evidence="2">Uncharacterized protein</fullName>
    </submittedName>
</protein>
<feature type="region of interest" description="Disordered" evidence="1">
    <location>
        <begin position="1"/>
        <end position="161"/>
    </location>
</feature>
<sequence>MGKPSRNRGKLQGGGEVRLGRAPRHGTLGGRCRPNGTRKAGCSADETPGGRSEPWGTLWGGRGRVGGAPGRAETGTSCPLNPSEKKDPGGPKTGTNSFLEPLRKTGRRQFVPNPYRGFGKPGQGPPPLNPGKGLQTGSKLMVPDPQLRASASPLRGLGGGP</sequence>
<organism evidence="2 3">
    <name type="scientific">Crenichthys baileyi</name>
    <name type="common">White River springfish</name>
    <dbReference type="NCBI Taxonomy" id="28760"/>
    <lineage>
        <taxon>Eukaryota</taxon>
        <taxon>Metazoa</taxon>
        <taxon>Chordata</taxon>
        <taxon>Craniata</taxon>
        <taxon>Vertebrata</taxon>
        <taxon>Euteleostomi</taxon>
        <taxon>Actinopterygii</taxon>
        <taxon>Neopterygii</taxon>
        <taxon>Teleostei</taxon>
        <taxon>Neoteleostei</taxon>
        <taxon>Acanthomorphata</taxon>
        <taxon>Ovalentaria</taxon>
        <taxon>Atherinomorphae</taxon>
        <taxon>Cyprinodontiformes</taxon>
        <taxon>Goodeidae</taxon>
        <taxon>Crenichthys</taxon>
    </lineage>
</organism>
<dbReference type="EMBL" id="JAHHUM010001855">
    <property type="protein sequence ID" value="KAK5608100.1"/>
    <property type="molecule type" value="Genomic_DNA"/>
</dbReference>
<proteinExistence type="predicted"/>
<evidence type="ECO:0000313" key="2">
    <source>
        <dbReference type="EMBL" id="KAK5608100.1"/>
    </source>
</evidence>
<evidence type="ECO:0000313" key="3">
    <source>
        <dbReference type="Proteomes" id="UP001311232"/>
    </source>
</evidence>
<name>A0AAV9RGI8_9TELE</name>
<feature type="compositionally biased region" description="Gly residues" evidence="1">
    <location>
        <begin position="58"/>
        <end position="69"/>
    </location>
</feature>